<reference evidence="3" key="1">
    <citation type="submission" date="2018-09" db="EMBL/GenBank/DDBJ databases">
        <authorList>
            <person name="Ashton P.M."/>
            <person name="Dallman T."/>
            <person name="Nair S."/>
            <person name="De Pinna E."/>
            <person name="Peters T."/>
            <person name="Grant K."/>
        </authorList>
    </citation>
    <scope>NUCLEOTIDE SEQUENCE</scope>
    <source>
        <strain evidence="3">588927</strain>
    </source>
</reference>
<proteinExistence type="predicted"/>
<accession>A0A5V0HJ82</accession>
<organism evidence="3">
    <name type="scientific">Salmonella typhi</name>
    <dbReference type="NCBI Taxonomy" id="90370"/>
    <lineage>
        <taxon>Bacteria</taxon>
        <taxon>Pseudomonadati</taxon>
        <taxon>Pseudomonadota</taxon>
        <taxon>Gammaproteobacteria</taxon>
        <taxon>Enterobacterales</taxon>
        <taxon>Enterobacteriaceae</taxon>
        <taxon>Salmonella</taxon>
    </lineage>
</organism>
<name>A0A5V0HJ82_SALTI</name>
<protein>
    <submittedName>
        <fullName evidence="3">Uncharacterized protein</fullName>
    </submittedName>
</protein>
<sequence length="128" mass="15123">MQFRTIRTALDHEGVVTHLWDLAPHSRGIWFYRSCNNPLRLHWTHDSGGYFEHNLEDADERRLTHCEYRSITQDKSVSTFDQAVNALMERDDIYATAPSKKDYFCVLCQHEDYGIRCCPECGQHMRKK</sequence>
<feature type="domain" description="DUF7828" evidence="2">
    <location>
        <begin position="5"/>
        <end position="85"/>
    </location>
</feature>
<dbReference type="Pfam" id="PF25165">
    <property type="entry name" value="DUF7828"/>
    <property type="match status" value="1"/>
</dbReference>
<comment type="caution">
    <text evidence="3">The sequence shown here is derived from an EMBL/GenBank/DDBJ whole genome shotgun (WGS) entry which is preliminary data.</text>
</comment>
<evidence type="ECO:0000259" key="2">
    <source>
        <dbReference type="Pfam" id="PF25165"/>
    </source>
</evidence>
<feature type="domain" description="DUF3279" evidence="1">
    <location>
        <begin position="98"/>
        <end position="124"/>
    </location>
</feature>
<gene>
    <name evidence="3" type="ORF">D4Z37_08670</name>
</gene>
<dbReference type="InterPro" id="IPR021696">
    <property type="entry name" value="DUF3279"/>
</dbReference>
<dbReference type="AlphaFoldDB" id="A0A5V0HJ82"/>
<evidence type="ECO:0000259" key="1">
    <source>
        <dbReference type="Pfam" id="PF11682"/>
    </source>
</evidence>
<dbReference type="InterPro" id="IPR057150">
    <property type="entry name" value="DUF7828"/>
</dbReference>
<evidence type="ECO:0000313" key="3">
    <source>
        <dbReference type="EMBL" id="EBS6525983.1"/>
    </source>
</evidence>
<dbReference type="EMBL" id="AAGWES010000008">
    <property type="protein sequence ID" value="EBS6525983.1"/>
    <property type="molecule type" value="Genomic_DNA"/>
</dbReference>
<dbReference type="Pfam" id="PF11682">
    <property type="entry name" value="Zn_ribbon_11"/>
    <property type="match status" value="1"/>
</dbReference>